<dbReference type="Proteomes" id="UP000054251">
    <property type="component" value="Unassembled WGS sequence"/>
</dbReference>
<evidence type="ECO:0000313" key="5">
    <source>
        <dbReference type="Proteomes" id="UP000054251"/>
    </source>
</evidence>
<evidence type="ECO:0000256" key="2">
    <source>
        <dbReference type="ARBA" id="ARBA00022448"/>
    </source>
</evidence>
<dbReference type="InterPro" id="IPR036388">
    <property type="entry name" value="WH-like_DNA-bd_sf"/>
</dbReference>
<dbReference type="InterPro" id="IPR014041">
    <property type="entry name" value="ESCRT-II_cplx_Vps25-sub_N"/>
</dbReference>
<reference evidence="4 5" key="1">
    <citation type="submission" date="2015-11" db="EMBL/GenBank/DDBJ databases">
        <title>The genome of Debaryomyces fabryi.</title>
        <authorList>
            <person name="Tafer H."/>
            <person name="Lopandic K."/>
        </authorList>
    </citation>
    <scope>NUCLEOTIDE SEQUENCE [LARGE SCALE GENOMIC DNA]</scope>
    <source>
        <strain evidence="4 5">CBS 789</strain>
    </source>
</reference>
<name>A0A0V1Q1Q6_9ASCO</name>
<dbReference type="EMBL" id="LMYN01000027">
    <property type="protein sequence ID" value="KSA02440.1"/>
    <property type="molecule type" value="Genomic_DNA"/>
</dbReference>
<evidence type="ECO:0000256" key="3">
    <source>
        <dbReference type="ARBA" id="ARBA00022927"/>
    </source>
</evidence>
<dbReference type="SUPFAM" id="SSF46785">
    <property type="entry name" value="Winged helix' DNA-binding domain"/>
    <property type="match status" value="2"/>
</dbReference>
<dbReference type="PANTHER" id="PTHR13149">
    <property type="entry name" value="VACUOLAR PROTEIN SORTING-ASSOCIATED PROTEIN VPS25"/>
    <property type="match status" value="1"/>
</dbReference>
<comment type="caution">
    <text evidence="4">The sequence shown here is derived from an EMBL/GenBank/DDBJ whole genome shotgun (WGS) entry which is preliminary data.</text>
</comment>
<evidence type="ECO:0000313" key="4">
    <source>
        <dbReference type="EMBL" id="KSA02440.1"/>
    </source>
</evidence>
<dbReference type="GeneID" id="26838818"/>
<dbReference type="GO" id="GO:0043328">
    <property type="term" value="P:protein transport to vacuole involved in ubiquitin-dependent protein catabolic process via the multivesicular body sorting pathway"/>
    <property type="evidence" value="ECO:0007669"/>
    <property type="project" value="TreeGrafter"/>
</dbReference>
<dbReference type="RefSeq" id="XP_015468542.1">
    <property type="nucleotide sequence ID" value="XM_015610639.1"/>
</dbReference>
<dbReference type="Gene3D" id="1.10.10.10">
    <property type="entry name" value="Winged helix-like DNA-binding domain superfamily/Winged helix DNA-binding domain"/>
    <property type="match status" value="1"/>
</dbReference>
<comment type="similarity">
    <text evidence="1">Belongs to the VPS25 family.</text>
</comment>
<dbReference type="Pfam" id="PF05871">
    <property type="entry name" value="ESCRT-II"/>
    <property type="match status" value="1"/>
</dbReference>
<organism evidence="4 5">
    <name type="scientific">Debaryomyces fabryi</name>
    <dbReference type="NCBI Taxonomy" id="58627"/>
    <lineage>
        <taxon>Eukaryota</taxon>
        <taxon>Fungi</taxon>
        <taxon>Dikarya</taxon>
        <taxon>Ascomycota</taxon>
        <taxon>Saccharomycotina</taxon>
        <taxon>Pichiomycetes</taxon>
        <taxon>Debaryomycetaceae</taxon>
        <taxon>Debaryomyces</taxon>
    </lineage>
</organism>
<dbReference type="PANTHER" id="PTHR13149:SF0">
    <property type="entry name" value="VACUOLAR PROTEIN-SORTING-ASSOCIATED PROTEIN 25"/>
    <property type="match status" value="1"/>
</dbReference>
<evidence type="ECO:0000256" key="1">
    <source>
        <dbReference type="ARBA" id="ARBA00009674"/>
    </source>
</evidence>
<gene>
    <name evidence="4" type="ORF">AC631_01809</name>
</gene>
<evidence type="ECO:0008006" key="6">
    <source>
        <dbReference type="Google" id="ProtNLM"/>
    </source>
</evidence>
<proteinExistence type="inferred from homology"/>
<sequence length="196" mass="22505">MSTVFEFPKIHAFPPLYTKQPNLTILHNQLESWGEIILSYCQHYKITSLSLQGAILHTQLNDVDINEVPPLFENRNINRSVSDDFKAMIFKHLIHKLHRAEYINPKQPEAGILIYWKTLVEWANILHDFVERTGQLGSVLTVYELTKLEDSGVDEDLKDLDYNLLVRILKGVLIKQGRAQILMNEDGTQIGGVKIV</sequence>
<keyword evidence="3" id="KW-0653">Protein transport</keyword>
<dbReference type="Gene3D" id="1.10.10.570">
    <property type="entry name" value="Winged helix' DNA-binding domain. Chain C. Domain 1"/>
    <property type="match status" value="1"/>
</dbReference>
<accession>A0A0V1Q1Q6</accession>
<keyword evidence="2" id="KW-0813">Transport</keyword>
<dbReference type="InterPro" id="IPR036390">
    <property type="entry name" value="WH_DNA-bd_sf"/>
</dbReference>
<dbReference type="GO" id="GO:0005198">
    <property type="term" value="F:structural molecule activity"/>
    <property type="evidence" value="ECO:0007669"/>
    <property type="project" value="TreeGrafter"/>
</dbReference>
<dbReference type="GO" id="GO:0000814">
    <property type="term" value="C:ESCRT II complex"/>
    <property type="evidence" value="ECO:0007669"/>
    <property type="project" value="InterPro"/>
</dbReference>
<dbReference type="OrthoDB" id="245150at2759"/>
<keyword evidence="5" id="KW-1185">Reference proteome</keyword>
<dbReference type="GO" id="GO:0042803">
    <property type="term" value="F:protein homodimerization activity"/>
    <property type="evidence" value="ECO:0007669"/>
    <property type="project" value="TreeGrafter"/>
</dbReference>
<dbReference type="AlphaFoldDB" id="A0A0V1Q1Q6"/>
<dbReference type="InterPro" id="IPR008570">
    <property type="entry name" value="ESCRT-II_cplx_Vps25-sub"/>
</dbReference>
<protein>
    <recommendedName>
        <fullName evidence="6">Vacuolar protein-sorting-associated protein 25</fullName>
    </recommendedName>
</protein>